<evidence type="ECO:0000256" key="8">
    <source>
        <dbReference type="ARBA" id="ARBA00022692"/>
    </source>
</evidence>
<feature type="transmembrane region" description="Helical" evidence="20">
    <location>
        <begin position="38"/>
        <end position="58"/>
    </location>
</feature>
<comment type="subcellular location">
    <subcellularLocation>
        <location evidence="2">Cell membrane</location>
        <topology evidence="2">Multi-pass membrane protein</topology>
    </subcellularLocation>
</comment>
<keyword evidence="15" id="KW-0411">Iron-sulfur</keyword>
<evidence type="ECO:0000256" key="3">
    <source>
        <dbReference type="ARBA" id="ARBA00010651"/>
    </source>
</evidence>
<reference evidence="22" key="1">
    <citation type="submission" date="2021-01" db="EMBL/GenBank/DDBJ databases">
        <title>Whole genome shotgun sequence of Sinosporangium siamense NBRC 109515.</title>
        <authorList>
            <person name="Komaki H."/>
            <person name="Tamura T."/>
        </authorList>
    </citation>
    <scope>NUCLEOTIDE SEQUENCE</scope>
    <source>
        <strain evidence="22">NBRC 109515</strain>
    </source>
</reference>
<accession>A0A919RIK4</accession>
<sequence>MITARRRAERGAAAAFGLTAVAGVFIGVVYVMGGNTALLGIGLAVAFASLAVGLALWAQHLLPERAYVEEREPAPSPPRLREALAAELNRDDRPLAQAPLPRRMLMLALAVLAVVAVFPVRSLLFRVRDPARALAETPWRAGARVVDDTGRRLRPADIPPGGMVTVYPDGHVGAADAMAVLVRVDPALLALPAGREGWNVDGLVCYSKLCTHAGCPVGLFVQTTSQLACPCHQSAFDVLRGAVPVAGPAARPLPQLPLGVGADGLLVARGGFTAPVGAGYWRRK</sequence>
<keyword evidence="23" id="KW-1185">Reference proteome</keyword>
<evidence type="ECO:0000256" key="20">
    <source>
        <dbReference type="SAM" id="Phobius"/>
    </source>
</evidence>
<dbReference type="Pfam" id="PF19297">
    <property type="entry name" value="QcrA_N"/>
    <property type="match status" value="1"/>
</dbReference>
<keyword evidence="16 20" id="KW-0472">Membrane</keyword>
<evidence type="ECO:0000256" key="11">
    <source>
        <dbReference type="ARBA" id="ARBA00022982"/>
    </source>
</evidence>
<keyword evidence="13" id="KW-0560">Oxidoreductase</keyword>
<keyword evidence="8 20" id="KW-0812">Transmembrane</keyword>
<keyword evidence="11" id="KW-0249">Electron transport</keyword>
<comment type="function">
    <text evidence="1">Iron-sulfur subunit of the cytochrome bc1 complex, an essential component of the respiratory electron transport chain required for ATP synthesis. The bc1 complex catalyzes the oxidation of menaquinol and the reduction of cytochrome c in the respiratory chain. The bc1 complex operates through a Q-cycle mechanism that couples electron transfer to generation of the proton gradient that drives ATP synthesis.</text>
</comment>
<dbReference type="CDD" id="cd03467">
    <property type="entry name" value="Rieske"/>
    <property type="match status" value="1"/>
</dbReference>
<keyword evidence="7" id="KW-0679">Respiratory chain</keyword>
<evidence type="ECO:0000256" key="18">
    <source>
        <dbReference type="ARBA" id="ARBA00029586"/>
    </source>
</evidence>
<keyword evidence="14" id="KW-0408">Iron</keyword>
<evidence type="ECO:0000256" key="17">
    <source>
        <dbReference type="ARBA" id="ARBA00023157"/>
    </source>
</evidence>
<dbReference type="AlphaFoldDB" id="A0A919RIK4"/>
<evidence type="ECO:0000256" key="16">
    <source>
        <dbReference type="ARBA" id="ARBA00023136"/>
    </source>
</evidence>
<evidence type="ECO:0000256" key="4">
    <source>
        <dbReference type="ARBA" id="ARBA00015816"/>
    </source>
</evidence>
<keyword evidence="5" id="KW-0813">Transport</keyword>
<dbReference type="InterPro" id="IPR017941">
    <property type="entry name" value="Rieske_2Fe-2S"/>
</dbReference>
<dbReference type="RefSeq" id="WP_204029110.1">
    <property type="nucleotide sequence ID" value="NZ_BOOW01000030.1"/>
</dbReference>
<dbReference type="Proteomes" id="UP000606172">
    <property type="component" value="Unassembled WGS sequence"/>
</dbReference>
<dbReference type="InterPro" id="IPR014349">
    <property type="entry name" value="Rieske_Fe-S_prot"/>
</dbReference>
<protein>
    <recommendedName>
        <fullName evidence="4">Cytochrome bc1 complex Rieske iron-sulfur subunit</fullName>
    </recommendedName>
    <alternativeName>
        <fullName evidence="18">Cytochrome bc1 reductase complex subunit QcrA</fullName>
    </alternativeName>
    <alternativeName>
        <fullName evidence="19">Rieske iron-sulfur protein</fullName>
    </alternativeName>
</protein>
<comment type="similarity">
    <text evidence="3">Belongs to the Rieske iron-sulfur protein family.</text>
</comment>
<dbReference type="GO" id="GO:0046872">
    <property type="term" value="F:metal ion binding"/>
    <property type="evidence" value="ECO:0007669"/>
    <property type="project" value="UniProtKB-KW"/>
</dbReference>
<dbReference type="Pfam" id="PF00355">
    <property type="entry name" value="Rieske"/>
    <property type="match status" value="1"/>
</dbReference>
<feature type="transmembrane region" description="Helical" evidence="20">
    <location>
        <begin position="104"/>
        <end position="124"/>
    </location>
</feature>
<dbReference type="GO" id="GO:0004497">
    <property type="term" value="F:monooxygenase activity"/>
    <property type="evidence" value="ECO:0007669"/>
    <property type="project" value="UniProtKB-ARBA"/>
</dbReference>
<name>A0A919RIK4_9ACTN</name>
<keyword evidence="17" id="KW-1015">Disulfide bond</keyword>
<keyword evidence="12 20" id="KW-1133">Transmembrane helix</keyword>
<proteinExistence type="inferred from homology"/>
<dbReference type="PROSITE" id="PS51296">
    <property type="entry name" value="RIESKE"/>
    <property type="match status" value="1"/>
</dbReference>
<dbReference type="GO" id="GO:0005886">
    <property type="term" value="C:plasma membrane"/>
    <property type="evidence" value="ECO:0007669"/>
    <property type="project" value="UniProtKB-SubCell"/>
</dbReference>
<dbReference type="PANTHER" id="PTHR10134">
    <property type="entry name" value="CYTOCHROME B-C1 COMPLEX SUBUNIT RIESKE, MITOCHONDRIAL"/>
    <property type="match status" value="1"/>
</dbReference>
<evidence type="ECO:0000313" key="22">
    <source>
        <dbReference type="EMBL" id="GII94540.1"/>
    </source>
</evidence>
<feature type="domain" description="Rieske" evidence="21">
    <location>
        <begin position="198"/>
        <end position="267"/>
    </location>
</feature>
<dbReference type="InterPro" id="IPR045603">
    <property type="entry name" value="QcrA_N"/>
</dbReference>
<evidence type="ECO:0000256" key="9">
    <source>
        <dbReference type="ARBA" id="ARBA00022714"/>
    </source>
</evidence>
<evidence type="ECO:0000313" key="23">
    <source>
        <dbReference type="Proteomes" id="UP000606172"/>
    </source>
</evidence>
<dbReference type="EMBL" id="BOOW01000030">
    <property type="protein sequence ID" value="GII94540.1"/>
    <property type="molecule type" value="Genomic_DNA"/>
</dbReference>
<evidence type="ECO:0000256" key="7">
    <source>
        <dbReference type="ARBA" id="ARBA00022660"/>
    </source>
</evidence>
<gene>
    <name evidence="22" type="primary">qcrA_2</name>
    <name evidence="22" type="ORF">Ssi02_47710</name>
</gene>
<evidence type="ECO:0000256" key="10">
    <source>
        <dbReference type="ARBA" id="ARBA00022723"/>
    </source>
</evidence>
<feature type="transmembrane region" description="Helical" evidence="20">
    <location>
        <begin position="12"/>
        <end position="32"/>
    </location>
</feature>
<dbReference type="InterPro" id="IPR036922">
    <property type="entry name" value="Rieske_2Fe-2S_sf"/>
</dbReference>
<evidence type="ECO:0000256" key="1">
    <source>
        <dbReference type="ARBA" id="ARBA00002494"/>
    </source>
</evidence>
<evidence type="ECO:0000256" key="2">
    <source>
        <dbReference type="ARBA" id="ARBA00004651"/>
    </source>
</evidence>
<keyword evidence="9" id="KW-0001">2Fe-2S</keyword>
<evidence type="ECO:0000256" key="13">
    <source>
        <dbReference type="ARBA" id="ARBA00023002"/>
    </source>
</evidence>
<dbReference type="GO" id="GO:0051537">
    <property type="term" value="F:2 iron, 2 sulfur cluster binding"/>
    <property type="evidence" value="ECO:0007669"/>
    <property type="project" value="UniProtKB-KW"/>
</dbReference>
<evidence type="ECO:0000256" key="19">
    <source>
        <dbReference type="ARBA" id="ARBA00032409"/>
    </source>
</evidence>
<dbReference type="SUPFAM" id="SSF50022">
    <property type="entry name" value="ISP domain"/>
    <property type="match status" value="1"/>
</dbReference>
<evidence type="ECO:0000256" key="6">
    <source>
        <dbReference type="ARBA" id="ARBA00022475"/>
    </source>
</evidence>
<keyword evidence="6" id="KW-1003">Cell membrane</keyword>
<keyword evidence="10" id="KW-0479">Metal-binding</keyword>
<evidence type="ECO:0000256" key="15">
    <source>
        <dbReference type="ARBA" id="ARBA00023014"/>
    </source>
</evidence>
<dbReference type="Gene3D" id="2.102.10.10">
    <property type="entry name" value="Rieske [2Fe-2S] iron-sulphur domain"/>
    <property type="match status" value="1"/>
</dbReference>
<evidence type="ECO:0000256" key="12">
    <source>
        <dbReference type="ARBA" id="ARBA00022989"/>
    </source>
</evidence>
<comment type="caution">
    <text evidence="22">The sequence shown here is derived from an EMBL/GenBank/DDBJ whole genome shotgun (WGS) entry which is preliminary data.</text>
</comment>
<evidence type="ECO:0000256" key="5">
    <source>
        <dbReference type="ARBA" id="ARBA00022448"/>
    </source>
</evidence>
<evidence type="ECO:0000256" key="14">
    <source>
        <dbReference type="ARBA" id="ARBA00023004"/>
    </source>
</evidence>
<dbReference type="GO" id="GO:0016705">
    <property type="term" value="F:oxidoreductase activity, acting on paired donors, with incorporation or reduction of molecular oxygen"/>
    <property type="evidence" value="ECO:0007669"/>
    <property type="project" value="UniProtKB-ARBA"/>
</dbReference>
<organism evidence="22 23">
    <name type="scientific">Sinosporangium siamense</name>
    <dbReference type="NCBI Taxonomy" id="1367973"/>
    <lineage>
        <taxon>Bacteria</taxon>
        <taxon>Bacillati</taxon>
        <taxon>Actinomycetota</taxon>
        <taxon>Actinomycetes</taxon>
        <taxon>Streptosporangiales</taxon>
        <taxon>Streptosporangiaceae</taxon>
        <taxon>Sinosporangium</taxon>
    </lineage>
</organism>
<evidence type="ECO:0000259" key="21">
    <source>
        <dbReference type="PROSITE" id="PS51296"/>
    </source>
</evidence>